<proteinExistence type="predicted"/>
<dbReference type="OrthoDB" id="2845604at2"/>
<gene>
    <name evidence="2" type="ORF">GCM10007380_11740</name>
</gene>
<dbReference type="EMBL" id="BMHB01000001">
    <property type="protein sequence ID" value="GGI12212.1"/>
    <property type="molecule type" value="Genomic_DNA"/>
</dbReference>
<evidence type="ECO:0000313" key="3">
    <source>
        <dbReference type="Proteomes" id="UP000626244"/>
    </source>
</evidence>
<comment type="caution">
    <text evidence="2">The sequence shown here is derived from an EMBL/GenBank/DDBJ whole genome shotgun (WGS) entry which is preliminary data.</text>
</comment>
<evidence type="ECO:0000256" key="1">
    <source>
        <dbReference type="SAM" id="Phobius"/>
    </source>
</evidence>
<sequence length="242" mass="28411">MLQGGNHIVFVFVSFICFVAIIFLLIIKSRKNEIRIENREIQLNHNDLTLEKIQLIWITNIGDYRIKRADLERMCTNNTIIMLSGYSKKRSKRYLEEDIQFLSTLAPTYYLWSSEDYKGNYRDLNALLLDCKVTILENTNALFETENGTKFSIIGLDDVGTNRDHIDYAIENINSENINILTSFTEVKNSLEKQYESIQVYLFERSQDHVNRNQKTIYLELNNEKGLLKQKTITFINFKVLL</sequence>
<dbReference type="RefSeq" id="WP_087999388.1">
    <property type="nucleotide sequence ID" value="NZ_BMHB01000001.1"/>
</dbReference>
<keyword evidence="1" id="KW-0472">Membrane</keyword>
<accession>A0A8J3AG58</accession>
<keyword evidence="1" id="KW-1133">Transmembrane helix</keyword>
<keyword evidence="1" id="KW-0812">Transmembrane</keyword>
<keyword evidence="3" id="KW-1185">Reference proteome</keyword>
<evidence type="ECO:0000313" key="2">
    <source>
        <dbReference type="EMBL" id="GGI12212.1"/>
    </source>
</evidence>
<organism evidence="2 3">
    <name type="scientific">Gottfriedia solisilvae</name>
    <dbReference type="NCBI Taxonomy" id="1516104"/>
    <lineage>
        <taxon>Bacteria</taxon>
        <taxon>Bacillati</taxon>
        <taxon>Bacillota</taxon>
        <taxon>Bacilli</taxon>
        <taxon>Bacillales</taxon>
        <taxon>Bacillaceae</taxon>
        <taxon>Gottfriedia</taxon>
    </lineage>
</organism>
<protein>
    <submittedName>
        <fullName evidence="2">Uncharacterized protein</fullName>
    </submittedName>
</protein>
<reference evidence="3" key="1">
    <citation type="journal article" date="2019" name="Int. J. Syst. Evol. Microbiol.">
        <title>The Global Catalogue of Microorganisms (GCM) 10K type strain sequencing project: providing services to taxonomists for standard genome sequencing and annotation.</title>
        <authorList>
            <consortium name="The Broad Institute Genomics Platform"/>
            <consortium name="The Broad Institute Genome Sequencing Center for Infectious Disease"/>
            <person name="Wu L."/>
            <person name="Ma J."/>
        </authorList>
    </citation>
    <scope>NUCLEOTIDE SEQUENCE [LARGE SCALE GENOMIC DNA]</scope>
    <source>
        <strain evidence="3">CGMCC 1.14993</strain>
    </source>
</reference>
<name>A0A8J3AG58_9BACI</name>
<dbReference type="Proteomes" id="UP000626244">
    <property type="component" value="Unassembled WGS sequence"/>
</dbReference>
<dbReference type="AlphaFoldDB" id="A0A8J3AG58"/>
<feature type="transmembrane region" description="Helical" evidence="1">
    <location>
        <begin position="6"/>
        <end position="27"/>
    </location>
</feature>